<evidence type="ECO:0000256" key="3">
    <source>
        <dbReference type="ARBA" id="ARBA00022840"/>
    </source>
</evidence>
<accession>A0A381WU79</accession>
<keyword evidence="2" id="KW-0547">Nucleotide-binding</keyword>
<protein>
    <recommendedName>
        <fullName evidence="5">Mur ligase C-terminal domain-containing protein</fullName>
    </recommendedName>
</protein>
<dbReference type="GO" id="GO:0016881">
    <property type="term" value="F:acid-amino acid ligase activity"/>
    <property type="evidence" value="ECO:0007669"/>
    <property type="project" value="InterPro"/>
</dbReference>
<dbReference type="PANTHER" id="PTHR43024:SF1">
    <property type="entry name" value="UDP-N-ACETYLMURAMOYL-TRIPEPTIDE--D-ALANYL-D-ALANINE LIGASE"/>
    <property type="match status" value="1"/>
</dbReference>
<dbReference type="Gene3D" id="3.90.190.20">
    <property type="entry name" value="Mur ligase, C-terminal domain"/>
    <property type="match status" value="1"/>
</dbReference>
<dbReference type="InterPro" id="IPR036615">
    <property type="entry name" value="Mur_ligase_C_dom_sf"/>
</dbReference>
<evidence type="ECO:0000313" key="4">
    <source>
        <dbReference type="EMBL" id="SVA55912.1"/>
    </source>
</evidence>
<evidence type="ECO:0008006" key="5">
    <source>
        <dbReference type="Google" id="ProtNLM"/>
    </source>
</evidence>
<dbReference type="EMBL" id="UINC01012862">
    <property type="protein sequence ID" value="SVA55912.1"/>
    <property type="molecule type" value="Genomic_DNA"/>
</dbReference>
<sequence length="109" mass="12568">KNKLLIMGDMLELGQYSEAEHAKILQQAISLPNLKAIFVKGEKFKNLISKAKQKDKRSQFEKIHVLHKTEDFPLSLLSDLLDQKSVILIKGSRMMNMEEYVDLLKNNLL</sequence>
<name>A0A381WU79_9ZZZZ</name>
<evidence type="ECO:0000256" key="1">
    <source>
        <dbReference type="ARBA" id="ARBA00022598"/>
    </source>
</evidence>
<dbReference type="InterPro" id="IPR051046">
    <property type="entry name" value="MurCDEF_CellWall_CoF430Synth"/>
</dbReference>
<reference evidence="4" key="1">
    <citation type="submission" date="2018-05" db="EMBL/GenBank/DDBJ databases">
        <authorList>
            <person name="Lanie J.A."/>
            <person name="Ng W.-L."/>
            <person name="Kazmierczak K.M."/>
            <person name="Andrzejewski T.M."/>
            <person name="Davidsen T.M."/>
            <person name="Wayne K.J."/>
            <person name="Tettelin H."/>
            <person name="Glass J.I."/>
            <person name="Rusch D."/>
            <person name="Podicherti R."/>
            <person name="Tsui H.-C.T."/>
            <person name="Winkler M.E."/>
        </authorList>
    </citation>
    <scope>NUCLEOTIDE SEQUENCE</scope>
</reference>
<evidence type="ECO:0000256" key="2">
    <source>
        <dbReference type="ARBA" id="ARBA00022741"/>
    </source>
</evidence>
<feature type="non-terminal residue" evidence="4">
    <location>
        <position position="1"/>
    </location>
</feature>
<proteinExistence type="predicted"/>
<keyword evidence="1" id="KW-0436">Ligase</keyword>
<gene>
    <name evidence="4" type="ORF">METZ01_LOCUS108766</name>
</gene>
<dbReference type="AlphaFoldDB" id="A0A381WU79"/>
<organism evidence="4">
    <name type="scientific">marine metagenome</name>
    <dbReference type="NCBI Taxonomy" id="408172"/>
    <lineage>
        <taxon>unclassified sequences</taxon>
        <taxon>metagenomes</taxon>
        <taxon>ecological metagenomes</taxon>
    </lineage>
</organism>
<keyword evidence="3" id="KW-0067">ATP-binding</keyword>
<dbReference type="SUPFAM" id="SSF53244">
    <property type="entry name" value="MurD-like peptide ligases, peptide-binding domain"/>
    <property type="match status" value="1"/>
</dbReference>
<dbReference type="PANTHER" id="PTHR43024">
    <property type="entry name" value="UDP-N-ACETYLMURAMOYL-TRIPEPTIDE--D-ALANYL-D-ALANINE LIGASE"/>
    <property type="match status" value="1"/>
</dbReference>
<dbReference type="GO" id="GO:0005524">
    <property type="term" value="F:ATP binding"/>
    <property type="evidence" value="ECO:0007669"/>
    <property type="project" value="UniProtKB-KW"/>
</dbReference>